<reference evidence="3" key="2">
    <citation type="submission" date="2025-08" db="UniProtKB">
        <authorList>
            <consortium name="RefSeq"/>
        </authorList>
    </citation>
    <scope>IDENTIFICATION</scope>
</reference>
<reference evidence="3" key="1">
    <citation type="submission" date="2025-02" db="EMBL/GenBank/DDBJ databases">
        <authorList>
            <consortium name="NCBI Genome Project"/>
        </authorList>
    </citation>
    <scope>NUCLEOTIDE SEQUENCE</scope>
</reference>
<dbReference type="VEuPathDB" id="FungiDB:An09g02760"/>
<proteinExistence type="predicted"/>
<dbReference type="RefSeq" id="XP_059601352.1">
    <property type="nucleotide sequence ID" value="XM_059749683.1"/>
</dbReference>
<evidence type="ECO:0000256" key="2">
    <source>
        <dbReference type="SAM" id="Phobius"/>
    </source>
</evidence>
<feature type="region of interest" description="Disordered" evidence="1">
    <location>
        <begin position="182"/>
        <end position="208"/>
    </location>
</feature>
<keyword evidence="2" id="KW-1133">Transmembrane helix</keyword>
<sequence length="351" mass="38745">MLYTKTSRSTPFPNLHQRRKKKKKKKGNANNKAVIKACLGLANVLLVITTFAGAFTLNAYFNITCPDSLAATLLHASSMLFLSAPFGLLIIHLLLFSFPDNAKVPFALFFCIYLQFLITGLALATAVLYLSLAFYYYSNTRLVGIGGIAMIGVMVTVSVFHAAFTTVHLLLSLTHQSKVSRKKDAESRPLGSEGISDTSQRVGSTEEPVEEQKQPVFCFLNLVIRVYESFVKLLMDYFLTMIVSYVEPLKSGSVTCAFIVLSAVQLHQVPKACIRPMYVPMEGRGGSPPVSGYLAPGSPHDLQQVVRLLYVNTKNDGNMREVFQRIILKVQTPGSQLPTKHKQASRGCRPT</sequence>
<name>A0AAJ8BQ80_ASPNG</name>
<feature type="region of interest" description="Disordered" evidence="1">
    <location>
        <begin position="1"/>
        <end position="29"/>
    </location>
</feature>
<organism evidence="3">
    <name type="scientific">Aspergillus niger</name>
    <dbReference type="NCBI Taxonomy" id="5061"/>
    <lineage>
        <taxon>Eukaryota</taxon>
        <taxon>Fungi</taxon>
        <taxon>Dikarya</taxon>
        <taxon>Ascomycota</taxon>
        <taxon>Pezizomycotina</taxon>
        <taxon>Eurotiomycetes</taxon>
        <taxon>Eurotiomycetidae</taxon>
        <taxon>Eurotiales</taxon>
        <taxon>Aspergillaceae</taxon>
        <taxon>Aspergillus</taxon>
        <taxon>Aspergillus subgen. Circumdati</taxon>
    </lineage>
</organism>
<feature type="compositionally biased region" description="Basic residues" evidence="1">
    <location>
        <begin position="16"/>
        <end position="27"/>
    </location>
</feature>
<keyword evidence="2" id="KW-0472">Membrane</keyword>
<feature type="transmembrane region" description="Helical" evidence="2">
    <location>
        <begin position="33"/>
        <end position="61"/>
    </location>
</feature>
<keyword evidence="2" id="KW-0812">Transmembrane</keyword>
<gene>
    <name evidence="3" type="ORF">An09g02760</name>
</gene>
<dbReference type="AlphaFoldDB" id="A0AAJ8BQ80"/>
<accession>A0AAJ8BQ80</accession>
<protein>
    <submittedName>
        <fullName evidence="3">Uncharacterized protein</fullName>
    </submittedName>
</protein>
<evidence type="ECO:0000313" key="3">
    <source>
        <dbReference type="RefSeq" id="XP_059601352.1"/>
    </source>
</evidence>
<feature type="transmembrane region" description="Helical" evidence="2">
    <location>
        <begin position="143"/>
        <end position="173"/>
    </location>
</feature>
<evidence type="ECO:0000256" key="1">
    <source>
        <dbReference type="SAM" id="MobiDB-lite"/>
    </source>
</evidence>
<feature type="transmembrane region" description="Helical" evidence="2">
    <location>
        <begin position="107"/>
        <end position="137"/>
    </location>
</feature>
<dbReference type="GeneID" id="84591990"/>
<dbReference type="KEGG" id="ang:An09g02760"/>
<feature type="transmembrane region" description="Helical" evidence="2">
    <location>
        <begin position="73"/>
        <end position="95"/>
    </location>
</feature>
<feature type="compositionally biased region" description="Polar residues" evidence="1">
    <location>
        <begin position="1"/>
        <end position="12"/>
    </location>
</feature>